<proteinExistence type="predicted"/>
<feature type="non-terminal residue" evidence="1">
    <location>
        <position position="1"/>
    </location>
</feature>
<accession>A0ACA9RZB8</accession>
<gene>
    <name evidence="1" type="ORF">RPERSI_LOCUS24800</name>
</gene>
<evidence type="ECO:0000313" key="2">
    <source>
        <dbReference type="Proteomes" id="UP000789920"/>
    </source>
</evidence>
<evidence type="ECO:0000313" key="1">
    <source>
        <dbReference type="EMBL" id="CAG8817913.1"/>
    </source>
</evidence>
<name>A0ACA9RZB8_9GLOM</name>
<keyword evidence="2" id="KW-1185">Reference proteome</keyword>
<organism evidence="1 2">
    <name type="scientific">Racocetra persica</name>
    <dbReference type="NCBI Taxonomy" id="160502"/>
    <lineage>
        <taxon>Eukaryota</taxon>
        <taxon>Fungi</taxon>
        <taxon>Fungi incertae sedis</taxon>
        <taxon>Mucoromycota</taxon>
        <taxon>Glomeromycotina</taxon>
        <taxon>Glomeromycetes</taxon>
        <taxon>Diversisporales</taxon>
        <taxon>Gigasporaceae</taxon>
        <taxon>Racocetra</taxon>
    </lineage>
</organism>
<reference evidence="1" key="1">
    <citation type="submission" date="2021-06" db="EMBL/GenBank/DDBJ databases">
        <authorList>
            <person name="Kallberg Y."/>
            <person name="Tangrot J."/>
            <person name="Rosling A."/>
        </authorList>
    </citation>
    <scope>NUCLEOTIDE SEQUENCE</scope>
    <source>
        <strain evidence="1">MA461A</strain>
    </source>
</reference>
<dbReference type="EMBL" id="CAJVQC010080333">
    <property type="protein sequence ID" value="CAG8817913.1"/>
    <property type="molecule type" value="Genomic_DNA"/>
</dbReference>
<dbReference type="Proteomes" id="UP000789920">
    <property type="component" value="Unassembled WGS sequence"/>
</dbReference>
<protein>
    <submittedName>
        <fullName evidence="1">6908_t:CDS:1</fullName>
    </submittedName>
</protein>
<comment type="caution">
    <text evidence="1">The sequence shown here is derived from an EMBL/GenBank/DDBJ whole genome shotgun (WGS) entry which is preliminary data.</text>
</comment>
<sequence length="41" mass="5030">DFNQDNGCSYSRRRNNYKKAIRKTDDDFSVTEYEIIQIRRN</sequence>